<evidence type="ECO:0000256" key="7">
    <source>
        <dbReference type="ARBA" id="ARBA00093374"/>
    </source>
</evidence>
<comment type="caution">
    <text evidence="12">The sequence shown here is derived from an EMBL/GenBank/DDBJ whole genome shotgun (WGS) entry which is preliminary data.</text>
</comment>
<evidence type="ECO:0000256" key="9">
    <source>
        <dbReference type="PROSITE-ProRule" id="PRU00176"/>
    </source>
</evidence>
<dbReference type="Gene3D" id="3.30.70.330">
    <property type="match status" value="4"/>
</dbReference>
<comment type="subcellular location">
    <subcellularLocation>
        <location evidence="1">Nucleus</location>
    </subcellularLocation>
</comment>
<sequence>MANPIGEDSWLAYLEEIDRNASDLEKRVNAVEIYKRAVNSEPGSLRLWLAYCNYFWSLWEASQSPTSGWPEEEQVMGQELFSFGAALDLWQQGYEAVKYRLDDSHQLWNRWVSLELELLAKTKTPEGVKRISHLYRNRLQTPHLNWDETSQAYSSFLSEYNKASWEESMKDVTQNAQEAKRLIAARDPFELKLQKAQRSDDLESQKTVMSDYIEWEMRQSRRNNDHPEIGIDLCRGLYSRALTGVFSSDESMWYEYATFLSSSFSDPRAAEMLLEPIRCAVQHCPWSGRLWNRFILTAEDARLPFAEIESIKHSATSEEQLYKDGMESMIEMYVAWCGFLKRTAMDAEAGDEAVDVADVGLPAALEDVAVTGKRRYGKNFQGDPKFRLERMYIQYLTEKKGAVDEARAQWNKMASLPIHADNHDFWFRFYMWEMLIFSSKPQTMRSPTPSSLSAGFKVPSQATSVLSRAVARRNIDWPEKVLEVYIQHCNDYEPPNSVRVATDRVYKAAKEVRKRREQEEREKQEAYSAYYAAQNVNTAAPTEVDIPSDGKRKRGEDQPDTDHESESASKRQKNESIPETQDRKPKTIVKRDRENTTVIVENLPEDVTQPQIRQYFKEYGHINGVTALVKDGTRRAATALIEFKSAEEAQSALLRNDKYFGQSQLGVRAGHDLTIYVTNYPPAADEDYIRQIFEGCGEILSIRYPSLGVNTHRRFCYVSFRDQKSSARAVEKDGTLIENKYRLVAKYSDPGNKKKREGAVAEGREIHISGLERSAKEEHISEVVSKYGSVKRVNVPLTLAGKNRGFAYVEFSTKEEAEKAVVELHNIKFRNHILAVEISKEMKVKKSTKSFGTAGESAPSPASATQSEHGATEGNSSREAISARSIALMGLPDTVNDARVQALLAPLGTVVKLVLQPSQGSASVEFADAAMAGKAALKLNGMAFEGNELRTGSLEDLLHGKSGSRDTSAAQSSRTEKPGGRAASQFVPSSMVRRPGAQRPGPKKGLGFTGAKKTPTVDSASGVTSDIEKLKSTGVSKGNADFKAMFLASSTAAAQPDGDKEAK</sequence>
<keyword evidence="4 9" id="KW-0694">RNA-binding</keyword>
<proteinExistence type="predicted"/>
<feature type="domain" description="RRM" evidence="11">
    <location>
        <begin position="673"/>
        <end position="750"/>
    </location>
</feature>
<evidence type="ECO:0000313" key="13">
    <source>
        <dbReference type="Proteomes" id="UP000616885"/>
    </source>
</evidence>
<dbReference type="EMBL" id="JADCTT010000010">
    <property type="protein sequence ID" value="KAF9746925.1"/>
    <property type="molecule type" value="Genomic_DNA"/>
</dbReference>
<dbReference type="GO" id="GO:0000398">
    <property type="term" value="P:mRNA splicing, via spliceosome"/>
    <property type="evidence" value="ECO:0007669"/>
    <property type="project" value="TreeGrafter"/>
</dbReference>
<dbReference type="Pfam" id="PF00076">
    <property type="entry name" value="RRM_1"/>
    <property type="match status" value="3"/>
</dbReference>
<dbReference type="AlphaFoldDB" id="A0A8H7KF60"/>
<gene>
    <name evidence="12" type="ORF">IM811_002259</name>
</gene>
<evidence type="ECO:0000259" key="11">
    <source>
        <dbReference type="PROSITE" id="PS50102"/>
    </source>
</evidence>
<dbReference type="PROSITE" id="PS50102">
    <property type="entry name" value="RRM"/>
    <property type="match status" value="4"/>
</dbReference>
<dbReference type="PANTHER" id="PTHR15481">
    <property type="entry name" value="RIBONUCLEIC ACID BINDING PROTEIN S1"/>
    <property type="match status" value="1"/>
</dbReference>
<evidence type="ECO:0000256" key="3">
    <source>
        <dbReference type="ARBA" id="ARBA00022737"/>
    </source>
</evidence>
<dbReference type="CDD" id="cd00590">
    <property type="entry name" value="RRM_SF"/>
    <property type="match status" value="1"/>
</dbReference>
<dbReference type="InterPro" id="IPR012677">
    <property type="entry name" value="Nucleotide-bd_a/b_plait_sf"/>
</dbReference>
<dbReference type="Gene3D" id="1.25.40.10">
    <property type="entry name" value="Tetratricopeptide repeat domain"/>
    <property type="match status" value="2"/>
</dbReference>
<feature type="domain" description="RRM" evidence="11">
    <location>
        <begin position="884"/>
        <end position="956"/>
    </location>
</feature>
<name>A0A8H7KF60_BIOOC</name>
<keyword evidence="6" id="KW-0539">Nucleus</keyword>
<dbReference type="InterPro" id="IPR035979">
    <property type="entry name" value="RBD_domain_sf"/>
</dbReference>
<keyword evidence="3" id="KW-0677">Repeat</keyword>
<feature type="compositionally biased region" description="Basic and acidic residues" evidence="10">
    <location>
        <begin position="548"/>
        <end position="593"/>
    </location>
</feature>
<evidence type="ECO:0000256" key="2">
    <source>
        <dbReference type="ARBA" id="ARBA00022664"/>
    </source>
</evidence>
<evidence type="ECO:0000256" key="8">
    <source>
        <dbReference type="ARBA" id="ARBA00093627"/>
    </source>
</evidence>
<dbReference type="Proteomes" id="UP000616885">
    <property type="component" value="Unassembled WGS sequence"/>
</dbReference>
<organism evidence="12 13">
    <name type="scientific">Bionectria ochroleuca</name>
    <name type="common">Gliocladium roseum</name>
    <dbReference type="NCBI Taxonomy" id="29856"/>
    <lineage>
        <taxon>Eukaryota</taxon>
        <taxon>Fungi</taxon>
        <taxon>Dikarya</taxon>
        <taxon>Ascomycota</taxon>
        <taxon>Pezizomycotina</taxon>
        <taxon>Sordariomycetes</taxon>
        <taxon>Hypocreomycetidae</taxon>
        <taxon>Hypocreales</taxon>
        <taxon>Bionectriaceae</taxon>
        <taxon>Clonostachys</taxon>
    </lineage>
</organism>
<comment type="function">
    <text evidence="7">Functions as a recycling factor of the spliceosome, a machinery that forms on each precursor-messenger RNA (pre-mRNA) and catalyzes the removal of introns. Chaperones the re-annealing of U4 and U6 snRNAs (small nuclear RNAs) released from previous rounds of splicing, an initial step in reforming the U4/U6-U5 tri-snRNP (small nuclear ribonucleoprotein) that can reassemble into another spliceosome complex; this step involves binding U6 and facilitating the unwinding of the U6 internal stem loop, followed by base-pairing of U6 to U4.</text>
</comment>
<dbReference type="InterPro" id="IPR000504">
    <property type="entry name" value="RRM_dom"/>
</dbReference>
<dbReference type="InterPro" id="IPR011990">
    <property type="entry name" value="TPR-like_helical_dom_sf"/>
</dbReference>
<reference evidence="12" key="1">
    <citation type="submission" date="2020-10" db="EMBL/GenBank/DDBJ databases">
        <title>High-Quality Genome Resource of Clonostachys rosea strain S41 by Oxford Nanopore Long-Read Sequencing.</title>
        <authorList>
            <person name="Wang H."/>
        </authorList>
    </citation>
    <scope>NUCLEOTIDE SEQUENCE</scope>
    <source>
        <strain evidence="12">S41</strain>
    </source>
</reference>
<feature type="region of interest" description="Disordered" evidence="10">
    <location>
        <begin position="532"/>
        <end position="593"/>
    </location>
</feature>
<keyword evidence="2" id="KW-0507">mRNA processing</keyword>
<dbReference type="SUPFAM" id="SSF48452">
    <property type="entry name" value="TPR-like"/>
    <property type="match status" value="1"/>
</dbReference>
<evidence type="ECO:0000256" key="5">
    <source>
        <dbReference type="ARBA" id="ARBA00023187"/>
    </source>
</evidence>
<feature type="compositionally biased region" description="Polar residues" evidence="10">
    <location>
        <begin position="860"/>
        <end position="875"/>
    </location>
</feature>
<feature type="region of interest" description="Disordered" evidence="10">
    <location>
        <begin position="849"/>
        <end position="878"/>
    </location>
</feature>
<feature type="domain" description="RRM" evidence="11">
    <location>
        <begin position="764"/>
        <end position="841"/>
    </location>
</feature>
<dbReference type="FunFam" id="3.30.70.330:FF:000365">
    <property type="entry name" value="U4/U6 snRNA-associated-splicing factor PRP24"/>
    <property type="match status" value="1"/>
</dbReference>
<dbReference type="GO" id="GO:0061574">
    <property type="term" value="C:ASAP complex"/>
    <property type="evidence" value="ECO:0007669"/>
    <property type="project" value="TreeGrafter"/>
</dbReference>
<evidence type="ECO:0000256" key="10">
    <source>
        <dbReference type="SAM" id="MobiDB-lite"/>
    </source>
</evidence>
<evidence type="ECO:0000256" key="6">
    <source>
        <dbReference type="ARBA" id="ARBA00023242"/>
    </source>
</evidence>
<evidence type="ECO:0000256" key="1">
    <source>
        <dbReference type="ARBA" id="ARBA00004123"/>
    </source>
</evidence>
<dbReference type="InterPro" id="IPR003107">
    <property type="entry name" value="HAT"/>
</dbReference>
<feature type="domain" description="RRM" evidence="11">
    <location>
        <begin position="596"/>
        <end position="672"/>
    </location>
</feature>
<dbReference type="GO" id="GO:0003723">
    <property type="term" value="F:RNA binding"/>
    <property type="evidence" value="ECO:0007669"/>
    <property type="project" value="UniProtKB-UniRule"/>
</dbReference>
<evidence type="ECO:0000256" key="4">
    <source>
        <dbReference type="ARBA" id="ARBA00022884"/>
    </source>
</evidence>
<dbReference type="GO" id="GO:0005688">
    <property type="term" value="C:U6 snRNP"/>
    <property type="evidence" value="ECO:0007669"/>
    <property type="project" value="UniProtKB-ARBA"/>
</dbReference>
<protein>
    <recommendedName>
        <fullName evidence="8">U4/U6 snRNA-associated-splicing factor PRP24</fullName>
    </recommendedName>
</protein>
<feature type="region of interest" description="Disordered" evidence="10">
    <location>
        <begin position="957"/>
        <end position="1024"/>
    </location>
</feature>
<dbReference type="SUPFAM" id="SSF54928">
    <property type="entry name" value="RNA-binding domain, RBD"/>
    <property type="match status" value="2"/>
</dbReference>
<dbReference type="SMART" id="SM00360">
    <property type="entry name" value="RRM"/>
    <property type="match status" value="4"/>
</dbReference>
<evidence type="ECO:0000313" key="12">
    <source>
        <dbReference type="EMBL" id="KAF9746925.1"/>
    </source>
</evidence>
<dbReference type="Pfam" id="PF16842">
    <property type="entry name" value="RRM_occluded"/>
    <property type="match status" value="1"/>
</dbReference>
<dbReference type="SMART" id="SM00386">
    <property type="entry name" value="HAT"/>
    <property type="match status" value="4"/>
</dbReference>
<dbReference type="GO" id="GO:0005737">
    <property type="term" value="C:cytoplasm"/>
    <property type="evidence" value="ECO:0007669"/>
    <property type="project" value="TreeGrafter"/>
</dbReference>
<dbReference type="PANTHER" id="PTHR15481:SF5">
    <property type="entry name" value="SQUAMOUS CELL CARCINOMA ANTIGEN RECOGNIZED BY T-CELLS 3"/>
    <property type="match status" value="1"/>
</dbReference>
<dbReference type="InterPro" id="IPR031766">
    <property type="entry name" value="RRM_occluded"/>
</dbReference>
<dbReference type="GO" id="GO:0005654">
    <property type="term" value="C:nucleoplasm"/>
    <property type="evidence" value="ECO:0007669"/>
    <property type="project" value="TreeGrafter"/>
</dbReference>
<keyword evidence="5" id="KW-0508">mRNA splicing</keyword>
<accession>A0A8H7KF60</accession>